<name>F4SA62_MELLP</name>
<evidence type="ECO:0000256" key="1">
    <source>
        <dbReference type="SAM" id="MobiDB-lite"/>
    </source>
</evidence>
<gene>
    <name evidence="2" type="ORF">MELLADRAFT_95665</name>
</gene>
<dbReference type="STRING" id="747676.F4SA62"/>
<protein>
    <recommendedName>
        <fullName evidence="4">TAP42-like protein</fullName>
    </recommendedName>
</protein>
<evidence type="ECO:0000313" key="2">
    <source>
        <dbReference type="EMBL" id="EGF98493.1"/>
    </source>
</evidence>
<dbReference type="PANTHER" id="PTHR10933">
    <property type="entry name" value="IMMUNOGLOBULIN-BINDING PROTEIN 1"/>
    <property type="match status" value="1"/>
</dbReference>
<dbReference type="Pfam" id="PF04177">
    <property type="entry name" value="TAP42"/>
    <property type="match status" value="1"/>
</dbReference>
<dbReference type="eggNOG" id="KOG2830">
    <property type="taxonomic scope" value="Eukaryota"/>
</dbReference>
<evidence type="ECO:0008006" key="4">
    <source>
        <dbReference type="Google" id="ProtNLM"/>
    </source>
</evidence>
<feature type="region of interest" description="Disordered" evidence="1">
    <location>
        <begin position="336"/>
        <end position="375"/>
    </location>
</feature>
<dbReference type="OrthoDB" id="10261753at2759"/>
<dbReference type="GO" id="GO:0005829">
    <property type="term" value="C:cytosol"/>
    <property type="evidence" value="ECO:0007669"/>
    <property type="project" value="TreeGrafter"/>
</dbReference>
<dbReference type="AlphaFoldDB" id="F4SA62"/>
<dbReference type="InterPro" id="IPR038511">
    <property type="entry name" value="TAP42/TAP46-like_sf"/>
</dbReference>
<sequence>MSNKEFIIEDDISLGQLLDRATKSYEEVQLAPSPNNQDVQSKILYSISDLKLCDKLIKRLGILSSNETIEDMTTKDIKCLIVNGLIGMLMVLRKTNGGNERKAFLELAKGLFVTIKHHLLEFIEQIESYEVIQVNERSKYQGPLSTIKNQAIRREGKIIQYKLEKELQFKLNEYKTRKEEKNRSNLHSTNHRSTRTLDNEEEEEEGEREVYTTWLKFLYLKSYQEINSIDQELDLLGTSSQMESIPHRSKSTEKDATEAEDLSWKLDQLSTKSGPLIGPTGKILRPFTILPSSKSFTSATDRIRLRSEVFRPDWNLPTMTIDEYLDEQESMGNFLKGGGPAQAEEETDGERVKREAEDDNLNGEEMAEGLRKKAIEWDEFTDTHRKGEGNMMNRG</sequence>
<dbReference type="InterPro" id="IPR007304">
    <property type="entry name" value="TAP46-like"/>
</dbReference>
<organism evidence="3">
    <name type="scientific">Melampsora larici-populina (strain 98AG31 / pathotype 3-4-7)</name>
    <name type="common">Poplar leaf rust fungus</name>
    <dbReference type="NCBI Taxonomy" id="747676"/>
    <lineage>
        <taxon>Eukaryota</taxon>
        <taxon>Fungi</taxon>
        <taxon>Dikarya</taxon>
        <taxon>Basidiomycota</taxon>
        <taxon>Pucciniomycotina</taxon>
        <taxon>Pucciniomycetes</taxon>
        <taxon>Pucciniales</taxon>
        <taxon>Melampsoraceae</taxon>
        <taxon>Melampsora</taxon>
    </lineage>
</organism>
<evidence type="ECO:0000313" key="3">
    <source>
        <dbReference type="Proteomes" id="UP000001072"/>
    </source>
</evidence>
<dbReference type="HOGENOM" id="CLU_041824_2_0_1"/>
<feature type="region of interest" description="Disordered" evidence="1">
    <location>
        <begin position="178"/>
        <end position="205"/>
    </location>
</feature>
<accession>F4SA62</accession>
<dbReference type="VEuPathDB" id="FungiDB:MELLADRAFT_95665"/>
<keyword evidence="3" id="KW-1185">Reference proteome</keyword>
<dbReference type="KEGG" id="mlr:MELLADRAFT_95665"/>
<dbReference type="GeneID" id="18937314"/>
<dbReference type="Gene3D" id="1.25.40.540">
    <property type="entry name" value="TAP42-like family"/>
    <property type="match status" value="1"/>
</dbReference>
<dbReference type="InParanoid" id="F4SA62"/>
<dbReference type="PANTHER" id="PTHR10933:SF9">
    <property type="entry name" value="IMMUNOGLOBULIN-BINDING PROTEIN 1"/>
    <property type="match status" value="1"/>
</dbReference>
<dbReference type="Proteomes" id="UP000001072">
    <property type="component" value="Unassembled WGS sequence"/>
</dbReference>
<dbReference type="RefSeq" id="XP_007418245.1">
    <property type="nucleotide sequence ID" value="XM_007418183.1"/>
</dbReference>
<dbReference type="GO" id="GO:0035303">
    <property type="term" value="P:regulation of dephosphorylation"/>
    <property type="evidence" value="ECO:0007669"/>
    <property type="project" value="TreeGrafter"/>
</dbReference>
<reference evidence="3" key="1">
    <citation type="journal article" date="2011" name="Proc. Natl. Acad. Sci. U.S.A.">
        <title>Obligate biotrophy features unraveled by the genomic analysis of rust fungi.</title>
        <authorList>
            <person name="Duplessis S."/>
            <person name="Cuomo C.A."/>
            <person name="Lin Y.-C."/>
            <person name="Aerts A."/>
            <person name="Tisserant E."/>
            <person name="Veneault-Fourrey C."/>
            <person name="Joly D.L."/>
            <person name="Hacquard S."/>
            <person name="Amselem J."/>
            <person name="Cantarel B.L."/>
            <person name="Chiu R."/>
            <person name="Coutinho P.M."/>
            <person name="Feau N."/>
            <person name="Field M."/>
            <person name="Frey P."/>
            <person name="Gelhaye E."/>
            <person name="Goldberg J."/>
            <person name="Grabherr M.G."/>
            <person name="Kodira C.D."/>
            <person name="Kohler A."/>
            <person name="Kuees U."/>
            <person name="Lindquist E.A."/>
            <person name="Lucas S.M."/>
            <person name="Mago R."/>
            <person name="Mauceli E."/>
            <person name="Morin E."/>
            <person name="Murat C."/>
            <person name="Pangilinan J.L."/>
            <person name="Park R."/>
            <person name="Pearson M."/>
            <person name="Quesneville H."/>
            <person name="Rouhier N."/>
            <person name="Sakthikumar S."/>
            <person name="Salamov A.A."/>
            <person name="Schmutz J."/>
            <person name="Selles B."/>
            <person name="Shapiro H."/>
            <person name="Tanguay P."/>
            <person name="Tuskan G.A."/>
            <person name="Henrissat B."/>
            <person name="Van de Peer Y."/>
            <person name="Rouze P."/>
            <person name="Ellis J.G."/>
            <person name="Dodds P.N."/>
            <person name="Schein J.E."/>
            <person name="Zhong S."/>
            <person name="Hamelin R.C."/>
            <person name="Grigoriev I.V."/>
            <person name="Szabo L.J."/>
            <person name="Martin F."/>
        </authorList>
    </citation>
    <scope>NUCLEOTIDE SEQUENCE [LARGE SCALE GENOMIC DNA]</scope>
    <source>
        <strain evidence="3">98AG31 / pathotype 3-4-7</strain>
    </source>
</reference>
<dbReference type="GO" id="GO:0051721">
    <property type="term" value="F:protein phosphatase 2A binding"/>
    <property type="evidence" value="ECO:0007669"/>
    <property type="project" value="TreeGrafter"/>
</dbReference>
<dbReference type="FunCoup" id="F4SA62">
    <property type="interactions" value="387"/>
</dbReference>
<feature type="compositionally biased region" description="Acidic residues" evidence="1">
    <location>
        <begin position="357"/>
        <end position="367"/>
    </location>
</feature>
<proteinExistence type="predicted"/>
<dbReference type="EMBL" id="GL883175">
    <property type="protein sequence ID" value="EGF98493.1"/>
    <property type="molecule type" value="Genomic_DNA"/>
</dbReference>
<dbReference type="GO" id="GO:0009966">
    <property type="term" value="P:regulation of signal transduction"/>
    <property type="evidence" value="ECO:0007669"/>
    <property type="project" value="InterPro"/>
</dbReference>